<dbReference type="Proteomes" id="UP000783686">
    <property type="component" value="Unassembled WGS sequence"/>
</dbReference>
<keyword evidence="5 9" id="KW-0472">Membrane</keyword>
<evidence type="ECO:0000313" key="11">
    <source>
        <dbReference type="Proteomes" id="UP000614601"/>
    </source>
</evidence>
<dbReference type="GO" id="GO:0016020">
    <property type="term" value="C:membrane"/>
    <property type="evidence" value="ECO:0007669"/>
    <property type="project" value="UniProtKB-SubCell"/>
</dbReference>
<dbReference type="AlphaFoldDB" id="A0A811K669"/>
<evidence type="ECO:0000256" key="6">
    <source>
        <dbReference type="ARBA" id="ARBA00035673"/>
    </source>
</evidence>
<dbReference type="EC" id="3.3.2.2" evidence="6"/>
<comment type="caution">
    <text evidence="10">The sequence shown here is derived from an EMBL/GenBank/DDBJ whole genome shotgun (WGS) entry which is preliminary data.</text>
</comment>
<evidence type="ECO:0000256" key="4">
    <source>
        <dbReference type="ARBA" id="ARBA00022989"/>
    </source>
</evidence>
<comment type="subcellular location">
    <subcellularLocation>
        <location evidence="1">Membrane</location>
        <topology evidence="1">Multi-pass membrane protein</topology>
    </subcellularLocation>
</comment>
<organism evidence="10 11">
    <name type="scientific">Bursaphelenchus okinawaensis</name>
    <dbReference type="NCBI Taxonomy" id="465554"/>
    <lineage>
        <taxon>Eukaryota</taxon>
        <taxon>Metazoa</taxon>
        <taxon>Ecdysozoa</taxon>
        <taxon>Nematoda</taxon>
        <taxon>Chromadorea</taxon>
        <taxon>Rhabditida</taxon>
        <taxon>Tylenchina</taxon>
        <taxon>Tylenchomorpha</taxon>
        <taxon>Aphelenchoidea</taxon>
        <taxon>Aphelenchoididae</taxon>
        <taxon>Bursaphelenchus</taxon>
    </lineage>
</organism>
<dbReference type="InterPro" id="IPR012506">
    <property type="entry name" value="TMEM86B-like"/>
</dbReference>
<comment type="catalytic activity">
    <reaction evidence="8">
        <text>a 1-O-(1Z-alkenyl)-sn-glycero-3-phosphocholine + H2O = a 2,3-saturated aldehyde + sn-glycerol 3-phosphocholine</text>
        <dbReference type="Rhea" id="RHEA:22544"/>
        <dbReference type="ChEBI" id="CHEBI:15377"/>
        <dbReference type="ChEBI" id="CHEBI:16870"/>
        <dbReference type="ChEBI" id="CHEBI:73359"/>
        <dbReference type="ChEBI" id="CHEBI:77287"/>
        <dbReference type="EC" id="3.3.2.2"/>
    </reaction>
</comment>
<proteinExistence type="inferred from homology"/>
<sequence>MSDVMKMAGISQTLLIYTGMVGIVYLGTDGFRKNAPFVFTLPVVVLGFITLTTRMPMMRKVCTSASFFLLAAALYEWSMSPRRLEINASIISAAHIFYLISFLGCVKKWWKSLAICTVLFSVTFSYMVFADLFRSLPWVVVACVAAHSSIGVTFVAAGSVWKKGSKVAFAETAAFTRFIGIFFCYICDVALLSNRFAKHTPQLVFYLNTTYYVSQYLLYFANERAF</sequence>
<feature type="transmembrane region" description="Helical" evidence="9">
    <location>
        <begin position="136"/>
        <end position="161"/>
    </location>
</feature>
<feature type="transmembrane region" description="Helical" evidence="9">
    <location>
        <begin position="86"/>
        <end position="106"/>
    </location>
</feature>
<keyword evidence="3 9" id="KW-0812">Transmembrane</keyword>
<feature type="transmembrane region" description="Helical" evidence="9">
    <location>
        <begin position="34"/>
        <end position="52"/>
    </location>
</feature>
<dbReference type="Pfam" id="PF07947">
    <property type="entry name" value="YhhN"/>
    <property type="match status" value="1"/>
</dbReference>
<gene>
    <name evidence="10" type="ORF">BOKJ2_LOCUS3422</name>
</gene>
<dbReference type="GO" id="GO:0047408">
    <property type="term" value="F:alkenylglycerophosphocholine hydrolase activity"/>
    <property type="evidence" value="ECO:0007669"/>
    <property type="project" value="UniProtKB-EC"/>
</dbReference>
<reference evidence="10" key="1">
    <citation type="submission" date="2020-09" db="EMBL/GenBank/DDBJ databases">
        <authorList>
            <person name="Kikuchi T."/>
        </authorList>
    </citation>
    <scope>NUCLEOTIDE SEQUENCE</scope>
    <source>
        <strain evidence="10">SH1</strain>
    </source>
</reference>
<feature type="transmembrane region" description="Helical" evidence="9">
    <location>
        <begin position="173"/>
        <end position="191"/>
    </location>
</feature>
<evidence type="ECO:0000256" key="5">
    <source>
        <dbReference type="ARBA" id="ARBA00023136"/>
    </source>
</evidence>
<evidence type="ECO:0000256" key="3">
    <source>
        <dbReference type="ARBA" id="ARBA00022692"/>
    </source>
</evidence>
<protein>
    <recommendedName>
        <fullName evidence="6">lysoplasmalogenase</fullName>
        <ecNumber evidence="6">3.3.2.2</ecNumber>
    </recommendedName>
</protein>
<feature type="transmembrane region" description="Helical" evidence="9">
    <location>
        <begin position="113"/>
        <end position="130"/>
    </location>
</feature>
<evidence type="ECO:0000256" key="9">
    <source>
        <dbReference type="SAM" id="Phobius"/>
    </source>
</evidence>
<evidence type="ECO:0000256" key="2">
    <source>
        <dbReference type="ARBA" id="ARBA00007375"/>
    </source>
</evidence>
<keyword evidence="4 9" id="KW-1133">Transmembrane helix</keyword>
<feature type="transmembrane region" description="Helical" evidence="9">
    <location>
        <begin position="203"/>
        <end position="221"/>
    </location>
</feature>
<dbReference type="OrthoDB" id="5864807at2759"/>
<comment type="catalytic activity">
    <reaction evidence="7">
        <text>a 1-O-(1Z-alkenyl)-sn-glycero-3-phosphoethanolamine + H2O = a 2,3-saturated aldehyde + sn-glycero-3-phosphoethanolamine</text>
        <dbReference type="Rhea" id="RHEA:16905"/>
        <dbReference type="ChEBI" id="CHEBI:15377"/>
        <dbReference type="ChEBI" id="CHEBI:73359"/>
        <dbReference type="ChEBI" id="CHEBI:77288"/>
        <dbReference type="ChEBI" id="CHEBI:143890"/>
        <dbReference type="EC" id="3.3.2.2"/>
    </reaction>
</comment>
<accession>A0A811K669</accession>
<comment type="similarity">
    <text evidence="2">Belongs to the TMEM86 family.</text>
</comment>
<feature type="transmembrane region" description="Helical" evidence="9">
    <location>
        <begin position="7"/>
        <end position="28"/>
    </location>
</feature>
<keyword evidence="11" id="KW-1185">Reference proteome</keyword>
<dbReference type="Proteomes" id="UP000614601">
    <property type="component" value="Unassembled WGS sequence"/>
</dbReference>
<dbReference type="EMBL" id="CAJFDH010000002">
    <property type="protein sequence ID" value="CAD5210894.1"/>
    <property type="molecule type" value="Genomic_DNA"/>
</dbReference>
<evidence type="ECO:0000313" key="10">
    <source>
        <dbReference type="EMBL" id="CAD5210894.1"/>
    </source>
</evidence>
<name>A0A811K669_9BILA</name>
<dbReference type="EMBL" id="CAJFCW020000002">
    <property type="protein sequence ID" value="CAG9092309.1"/>
    <property type="molecule type" value="Genomic_DNA"/>
</dbReference>
<evidence type="ECO:0000256" key="1">
    <source>
        <dbReference type="ARBA" id="ARBA00004141"/>
    </source>
</evidence>
<evidence type="ECO:0000256" key="8">
    <source>
        <dbReference type="ARBA" id="ARBA00049560"/>
    </source>
</evidence>
<evidence type="ECO:0000256" key="7">
    <source>
        <dbReference type="ARBA" id="ARBA00049458"/>
    </source>
</evidence>